<dbReference type="AlphaFoldDB" id="R7H3Y8"/>
<name>R7H3Y8_9BACT</name>
<dbReference type="InterPro" id="IPR025935">
    <property type="entry name" value="AbiH"/>
</dbReference>
<dbReference type="Proteomes" id="UP000018072">
    <property type="component" value="Unassembled WGS sequence"/>
</dbReference>
<proteinExistence type="predicted"/>
<evidence type="ECO:0008006" key="3">
    <source>
        <dbReference type="Google" id="ProtNLM"/>
    </source>
</evidence>
<dbReference type="RefSeq" id="WP_022429422.1">
    <property type="nucleotide sequence ID" value="NZ_FR899134.1"/>
</dbReference>
<sequence length="378" mass="44262">MNRLVIIGNGFDMAHGLKTSYMDFINWYWDQRVDAFVGNTTNIAEDILCKLIINESRRMSCWNVFSFQNSYFRNVQGNRTCAGYEVFQEIKNHSKTFSVECCPFFESIMQSIDTKGWVDIENAYYQFLKESATGVDSNCVVSELNKQLAFLQKKLIEYLQTIETNVFRNDLQGAMKDRLNPDDFSTEGKSKALDNIGINIADLATIRRNPRKFNKLFPERTMLLSFNYTATAEKYKEDNTIYNYIHGKLDYPENIIFGYGDELDKGYQEILDKNDNELLRNVKSVKYLETRHYHDLLEFLISAPFQVLIMGHSCGNSDRTLLNTVFEHENCISIKPYYHRRQDGTDNYLELVQNISRNFTNMKLFRDRVVNKEQCQTM</sequence>
<organism evidence="1 2">
    <name type="scientific">Leyella stercorea CAG:629</name>
    <dbReference type="NCBI Taxonomy" id="1263103"/>
    <lineage>
        <taxon>Bacteria</taxon>
        <taxon>Pseudomonadati</taxon>
        <taxon>Bacteroidota</taxon>
        <taxon>Bacteroidia</taxon>
        <taxon>Bacteroidales</taxon>
        <taxon>Prevotellaceae</taxon>
        <taxon>Leyella</taxon>
    </lineage>
</organism>
<evidence type="ECO:0000313" key="2">
    <source>
        <dbReference type="Proteomes" id="UP000018072"/>
    </source>
</evidence>
<reference evidence="1" key="1">
    <citation type="submission" date="2012-11" db="EMBL/GenBank/DDBJ databases">
        <title>Dependencies among metagenomic species, viruses, plasmids and units of genetic variation.</title>
        <authorList>
            <person name="Nielsen H.B."/>
            <person name="Almeida M."/>
            <person name="Juncker A.S."/>
            <person name="Rasmussen S."/>
            <person name="Li J."/>
            <person name="Sunagawa S."/>
            <person name="Plichta D."/>
            <person name="Gautier L."/>
            <person name="Le Chatelier E."/>
            <person name="Peletier E."/>
            <person name="Bonde I."/>
            <person name="Nielsen T."/>
            <person name="Manichanh C."/>
            <person name="Arumugam M."/>
            <person name="Batto J."/>
            <person name="Santos M.B.Q.D."/>
            <person name="Blom N."/>
            <person name="Borruel N."/>
            <person name="Burgdorf K.S."/>
            <person name="Boumezbeur F."/>
            <person name="Casellas F."/>
            <person name="Dore J."/>
            <person name="Guarner F."/>
            <person name="Hansen T."/>
            <person name="Hildebrand F."/>
            <person name="Kaas R.S."/>
            <person name="Kennedy S."/>
            <person name="Kristiansen K."/>
            <person name="Kultima J.R."/>
            <person name="Leonard P."/>
            <person name="Levenez F."/>
            <person name="Lund O."/>
            <person name="Moumen B."/>
            <person name="Le Paslier D."/>
            <person name="Pons N."/>
            <person name="Pedersen O."/>
            <person name="Prifti E."/>
            <person name="Qin J."/>
            <person name="Raes J."/>
            <person name="Tap J."/>
            <person name="Tims S."/>
            <person name="Ussery D.W."/>
            <person name="Yamada T."/>
            <person name="MetaHit consortium"/>
            <person name="Renault P."/>
            <person name="Sicheritz-Ponten T."/>
            <person name="Bork P."/>
            <person name="Wang J."/>
            <person name="Brunak S."/>
            <person name="Ehrlich S.D."/>
        </authorList>
    </citation>
    <scope>NUCLEOTIDE SEQUENCE [LARGE SCALE GENOMIC DNA]</scope>
</reference>
<gene>
    <name evidence="1" type="ORF">BN741_00102</name>
</gene>
<protein>
    <recommendedName>
        <fullName evidence="3">Bacteriophage abortive infection AbiH</fullName>
    </recommendedName>
</protein>
<comment type="caution">
    <text evidence="1">The sequence shown here is derived from an EMBL/GenBank/DDBJ whole genome shotgun (WGS) entry which is preliminary data.</text>
</comment>
<accession>R7H3Y8</accession>
<dbReference type="EMBL" id="CBIT010000224">
    <property type="protein sequence ID" value="CDE34075.1"/>
    <property type="molecule type" value="Genomic_DNA"/>
</dbReference>
<dbReference type="STRING" id="1263103.BN741_00102"/>
<dbReference type="Pfam" id="PF14253">
    <property type="entry name" value="AbiH"/>
    <property type="match status" value="1"/>
</dbReference>
<evidence type="ECO:0000313" key="1">
    <source>
        <dbReference type="EMBL" id="CDE34075.1"/>
    </source>
</evidence>